<dbReference type="EMBL" id="CP044016">
    <property type="protein sequence ID" value="QES91030.1"/>
    <property type="molecule type" value="Genomic_DNA"/>
</dbReference>
<protein>
    <submittedName>
        <fullName evidence="1">Uncharacterized protein</fullName>
    </submittedName>
</protein>
<proteinExistence type="predicted"/>
<dbReference type="AlphaFoldDB" id="A0A5P2GBJ9"/>
<organism evidence="1 2">
    <name type="scientific">Rhizosphaericola mali</name>
    <dbReference type="NCBI Taxonomy" id="2545455"/>
    <lineage>
        <taxon>Bacteria</taxon>
        <taxon>Pseudomonadati</taxon>
        <taxon>Bacteroidota</taxon>
        <taxon>Chitinophagia</taxon>
        <taxon>Chitinophagales</taxon>
        <taxon>Chitinophagaceae</taxon>
        <taxon>Rhizosphaericola</taxon>
    </lineage>
</organism>
<accession>A0A5P2GBJ9</accession>
<sequence>MVLLFGAIVYWLWNTILPDLLGVKTIKYSQALGLLILCRILFGHFGWRRNNDKGRFGQNFKYRIKNMSEEERQRFRDEWKRRCGK</sequence>
<dbReference type="OrthoDB" id="1099872at2"/>
<gene>
    <name evidence="1" type="ORF">E0W69_019120</name>
</gene>
<evidence type="ECO:0000313" key="1">
    <source>
        <dbReference type="EMBL" id="QES91030.1"/>
    </source>
</evidence>
<evidence type="ECO:0000313" key="2">
    <source>
        <dbReference type="Proteomes" id="UP000292424"/>
    </source>
</evidence>
<keyword evidence="2" id="KW-1185">Reference proteome</keyword>
<name>A0A5P2GBJ9_9BACT</name>
<reference evidence="1 2" key="1">
    <citation type="submission" date="2019-09" db="EMBL/GenBank/DDBJ databases">
        <title>Complete genome sequence of Arachidicoccus sp. B3-10 isolated from apple orchard soil.</title>
        <authorList>
            <person name="Kim H.S."/>
            <person name="Han K.-I."/>
            <person name="Suh M.K."/>
            <person name="Lee K.C."/>
            <person name="Eom M.K."/>
            <person name="Kim J.-S."/>
            <person name="Kang S.W."/>
            <person name="Sin Y."/>
            <person name="Lee J.-S."/>
        </authorList>
    </citation>
    <scope>NUCLEOTIDE SEQUENCE [LARGE SCALE GENOMIC DNA]</scope>
    <source>
        <strain evidence="1 2">B3-10</strain>
    </source>
</reference>
<dbReference type="Proteomes" id="UP000292424">
    <property type="component" value="Chromosome"/>
</dbReference>
<dbReference type="KEGG" id="arac:E0W69_019120"/>